<dbReference type="AlphaFoldDB" id="A0A069E5K1"/>
<sequence length="373" mass="39966">MKKKPTAKPPAKPPEMSQGRGLMTYLGWALKFALGLFVGVHIYALVLKAAPVPGTMLMAQRAIGGEKIRRQMVSIDDISPNLVLAVIAAEDSRFCQHTGVDPDAIEQAISDYKQGKGLRGASTITQQTAKNVFLWNGGGFARKAVEAWFATFIDGMWGKRRVMEAYLNVAEWGDGIFGAEAAAEARFGKSAADLTEREAALLAAVLPSPNKWRLDPPGPYVSKRASTLQARMRVVRSEGLAACVLDAQDVRRSAPKRPAKPQAPAPQEPRPQVQPETPAARPSLPALPPPPEEGAGNLPETAPQDEAVTESPDEFDSFLQDAEDRFREQETPPAPAEDPTPDASSDPGPEPADTDEAPASGPTDLRPRDGTPG</sequence>
<gene>
    <name evidence="11" type="primary">mtgA</name>
    <name evidence="14" type="ORF">HAD_06860</name>
</gene>
<keyword evidence="6 11" id="KW-0133">Cell shape</keyword>
<keyword evidence="3 11" id="KW-0328">Glycosyltransferase</keyword>
<feature type="compositionally biased region" description="Low complexity" evidence="12">
    <location>
        <begin position="270"/>
        <end position="284"/>
    </location>
</feature>
<keyword evidence="5 11" id="KW-0812">Transmembrane</keyword>
<proteinExistence type="inferred from homology"/>
<reference evidence="14 15" key="1">
    <citation type="journal article" date="2014" name="Antonie Van Leeuwenhoek">
        <title>Hyphomonas beringensis sp. nov. and Hyphomonas chukchiensis sp. nov., isolated from surface seawater of the Bering Sea and Chukchi Sea.</title>
        <authorList>
            <person name="Li C."/>
            <person name="Lai Q."/>
            <person name="Li G."/>
            <person name="Dong C."/>
            <person name="Wang J."/>
            <person name="Liao Y."/>
            <person name="Shao Z."/>
        </authorList>
    </citation>
    <scope>NUCLEOTIDE SEQUENCE [LARGE SCALE GENOMIC DNA]</scope>
    <source>
        <strain evidence="14 15">MHS-3</strain>
    </source>
</reference>
<dbReference type="PATRIC" id="fig|1280949.3.peg.1395"/>
<dbReference type="GO" id="GO:0009252">
    <property type="term" value="P:peptidoglycan biosynthetic process"/>
    <property type="evidence" value="ECO:0007669"/>
    <property type="project" value="UniProtKB-UniRule"/>
</dbReference>
<comment type="catalytic activity">
    <reaction evidence="11">
        <text>[GlcNAc-(1-&gt;4)-Mur2Ac(oyl-L-Ala-gamma-D-Glu-L-Lys-D-Ala-D-Ala)](n)-di-trans,octa-cis-undecaprenyl diphosphate + beta-D-GlcNAc-(1-&gt;4)-Mur2Ac(oyl-L-Ala-gamma-D-Glu-L-Lys-D-Ala-D-Ala)-di-trans,octa-cis-undecaprenyl diphosphate = [GlcNAc-(1-&gt;4)-Mur2Ac(oyl-L-Ala-gamma-D-Glu-L-Lys-D-Ala-D-Ala)](n+1)-di-trans,octa-cis-undecaprenyl diphosphate + di-trans,octa-cis-undecaprenyl diphosphate + H(+)</text>
        <dbReference type="Rhea" id="RHEA:23708"/>
        <dbReference type="Rhea" id="RHEA-COMP:9602"/>
        <dbReference type="Rhea" id="RHEA-COMP:9603"/>
        <dbReference type="ChEBI" id="CHEBI:15378"/>
        <dbReference type="ChEBI" id="CHEBI:58405"/>
        <dbReference type="ChEBI" id="CHEBI:60033"/>
        <dbReference type="ChEBI" id="CHEBI:78435"/>
        <dbReference type="EC" id="2.4.99.28"/>
    </reaction>
</comment>
<dbReference type="eggNOG" id="COG0744">
    <property type="taxonomic scope" value="Bacteria"/>
</dbReference>
<keyword evidence="1 11" id="KW-1003">Cell membrane</keyword>
<name>A0A069E5K1_9PROT</name>
<dbReference type="NCBIfam" id="TIGR02070">
    <property type="entry name" value="mono_pep_trsgly"/>
    <property type="match status" value="1"/>
</dbReference>
<evidence type="ECO:0000256" key="4">
    <source>
        <dbReference type="ARBA" id="ARBA00022679"/>
    </source>
</evidence>
<keyword evidence="9 11" id="KW-0472">Membrane</keyword>
<feature type="transmembrane region" description="Helical" evidence="11">
    <location>
        <begin position="21"/>
        <end position="46"/>
    </location>
</feature>
<dbReference type="InterPro" id="IPR001264">
    <property type="entry name" value="Glyco_trans_51"/>
</dbReference>
<feature type="compositionally biased region" description="Acidic residues" evidence="12">
    <location>
        <begin position="307"/>
        <end position="316"/>
    </location>
</feature>
<comment type="pathway">
    <text evidence="11">Cell wall biogenesis; peptidoglycan biosynthesis.</text>
</comment>
<evidence type="ECO:0000256" key="1">
    <source>
        <dbReference type="ARBA" id="ARBA00022475"/>
    </source>
</evidence>
<evidence type="ECO:0000256" key="8">
    <source>
        <dbReference type="ARBA" id="ARBA00022989"/>
    </source>
</evidence>
<dbReference type="InterPro" id="IPR011812">
    <property type="entry name" value="Pep_trsgly"/>
</dbReference>
<evidence type="ECO:0000256" key="6">
    <source>
        <dbReference type="ARBA" id="ARBA00022960"/>
    </source>
</evidence>
<evidence type="ECO:0000259" key="13">
    <source>
        <dbReference type="Pfam" id="PF00912"/>
    </source>
</evidence>
<dbReference type="RefSeq" id="WP_241765315.1">
    <property type="nucleotide sequence ID" value="NZ_ARYH01000001.1"/>
</dbReference>
<evidence type="ECO:0000256" key="7">
    <source>
        <dbReference type="ARBA" id="ARBA00022984"/>
    </source>
</evidence>
<evidence type="ECO:0000256" key="3">
    <source>
        <dbReference type="ARBA" id="ARBA00022676"/>
    </source>
</evidence>
<dbReference type="GO" id="GO:0071555">
    <property type="term" value="P:cell wall organization"/>
    <property type="evidence" value="ECO:0007669"/>
    <property type="project" value="UniProtKB-KW"/>
</dbReference>
<evidence type="ECO:0000256" key="5">
    <source>
        <dbReference type="ARBA" id="ARBA00022692"/>
    </source>
</evidence>
<dbReference type="Gene3D" id="1.10.3810.10">
    <property type="entry name" value="Biosynthetic peptidoglycan transglycosylase-like"/>
    <property type="match status" value="1"/>
</dbReference>
<dbReference type="GO" id="GO:0005886">
    <property type="term" value="C:plasma membrane"/>
    <property type="evidence" value="ECO:0007669"/>
    <property type="project" value="UniProtKB-SubCell"/>
</dbReference>
<evidence type="ECO:0000256" key="9">
    <source>
        <dbReference type="ARBA" id="ARBA00023136"/>
    </source>
</evidence>
<dbReference type="GO" id="GO:0009274">
    <property type="term" value="C:peptidoglycan-based cell wall"/>
    <property type="evidence" value="ECO:0007669"/>
    <property type="project" value="InterPro"/>
</dbReference>
<keyword evidence="8 11" id="KW-1133">Transmembrane helix</keyword>
<organism evidence="14 15">
    <name type="scientific">Hyphomonas adhaerens MHS-3</name>
    <dbReference type="NCBI Taxonomy" id="1280949"/>
    <lineage>
        <taxon>Bacteria</taxon>
        <taxon>Pseudomonadati</taxon>
        <taxon>Pseudomonadota</taxon>
        <taxon>Alphaproteobacteria</taxon>
        <taxon>Hyphomonadales</taxon>
        <taxon>Hyphomonadaceae</taxon>
        <taxon>Hyphomonas</taxon>
    </lineage>
</organism>
<dbReference type="EMBL" id="ARYH01000001">
    <property type="protein sequence ID" value="KCZ85383.1"/>
    <property type="molecule type" value="Genomic_DNA"/>
</dbReference>
<dbReference type="UniPathway" id="UPA00219"/>
<keyword evidence="10 11" id="KW-0961">Cell wall biogenesis/degradation</keyword>
<feature type="region of interest" description="Disordered" evidence="12">
    <location>
        <begin position="251"/>
        <end position="373"/>
    </location>
</feature>
<dbReference type="PANTHER" id="PTHR30400:SF0">
    <property type="entry name" value="BIOSYNTHETIC PEPTIDOGLYCAN TRANSGLYCOSYLASE"/>
    <property type="match status" value="1"/>
</dbReference>
<keyword evidence="2 11" id="KW-0997">Cell inner membrane</keyword>
<accession>A0A069E5K1</accession>
<dbReference type="InterPro" id="IPR036950">
    <property type="entry name" value="PBP_transglycosylase"/>
</dbReference>
<keyword evidence="15" id="KW-1185">Reference proteome</keyword>
<feature type="domain" description="Glycosyl transferase family 51" evidence="13">
    <location>
        <begin position="66"/>
        <end position="232"/>
    </location>
</feature>
<dbReference type="GO" id="GO:0016763">
    <property type="term" value="F:pentosyltransferase activity"/>
    <property type="evidence" value="ECO:0007669"/>
    <property type="project" value="InterPro"/>
</dbReference>
<dbReference type="STRING" id="1280949.HAD_06860"/>
<keyword evidence="7 11" id="KW-0573">Peptidoglycan synthesis</keyword>
<evidence type="ECO:0000256" key="12">
    <source>
        <dbReference type="SAM" id="MobiDB-lite"/>
    </source>
</evidence>
<evidence type="ECO:0000313" key="15">
    <source>
        <dbReference type="Proteomes" id="UP000027446"/>
    </source>
</evidence>
<evidence type="ECO:0000256" key="10">
    <source>
        <dbReference type="ARBA" id="ARBA00023316"/>
    </source>
</evidence>
<dbReference type="Pfam" id="PF00912">
    <property type="entry name" value="Transgly"/>
    <property type="match status" value="1"/>
</dbReference>
<comment type="similarity">
    <text evidence="11">Belongs to the glycosyltransferase 51 family.</text>
</comment>
<dbReference type="GO" id="GO:0008360">
    <property type="term" value="P:regulation of cell shape"/>
    <property type="evidence" value="ECO:0007669"/>
    <property type="project" value="UniProtKB-KW"/>
</dbReference>
<comment type="subcellular location">
    <subcellularLocation>
        <location evidence="11">Cell inner membrane</location>
        <topology evidence="11">Single-pass membrane protein</topology>
    </subcellularLocation>
</comment>
<dbReference type="Proteomes" id="UP000027446">
    <property type="component" value="Unassembled WGS sequence"/>
</dbReference>
<dbReference type="SUPFAM" id="SSF53955">
    <property type="entry name" value="Lysozyme-like"/>
    <property type="match status" value="1"/>
</dbReference>
<dbReference type="PANTHER" id="PTHR30400">
    <property type="entry name" value="MONOFUNCTIONAL BIOSYNTHETIC PEPTIDOGLYCAN TRANSGLYCOSYLASE"/>
    <property type="match status" value="1"/>
</dbReference>
<keyword evidence="4 11" id="KW-0808">Transferase</keyword>
<protein>
    <recommendedName>
        <fullName evidence="11">Biosynthetic peptidoglycan transglycosylase</fullName>
        <ecNumber evidence="11">2.4.99.28</ecNumber>
    </recommendedName>
    <alternativeName>
        <fullName evidence="11">Glycan polymerase</fullName>
    </alternativeName>
    <alternativeName>
        <fullName evidence="11">Peptidoglycan glycosyltransferase MtgA</fullName>
        <shortName evidence="11">PGT</shortName>
    </alternativeName>
</protein>
<dbReference type="EC" id="2.4.99.28" evidence="11"/>
<evidence type="ECO:0000256" key="2">
    <source>
        <dbReference type="ARBA" id="ARBA00022519"/>
    </source>
</evidence>
<comment type="function">
    <text evidence="11">Peptidoglycan polymerase that catalyzes glycan chain elongation from lipid-linked precursors.</text>
</comment>
<evidence type="ECO:0000256" key="11">
    <source>
        <dbReference type="HAMAP-Rule" id="MF_00766"/>
    </source>
</evidence>
<dbReference type="GO" id="GO:0008955">
    <property type="term" value="F:peptidoglycan glycosyltransferase activity"/>
    <property type="evidence" value="ECO:0007669"/>
    <property type="project" value="UniProtKB-UniRule"/>
</dbReference>
<evidence type="ECO:0000313" key="14">
    <source>
        <dbReference type="EMBL" id="KCZ85383.1"/>
    </source>
</evidence>
<dbReference type="HAMAP" id="MF_00766">
    <property type="entry name" value="PGT_MtgA"/>
    <property type="match status" value="1"/>
</dbReference>
<comment type="caution">
    <text evidence="14">The sequence shown here is derived from an EMBL/GenBank/DDBJ whole genome shotgun (WGS) entry which is preliminary data.</text>
</comment>
<dbReference type="InterPro" id="IPR023346">
    <property type="entry name" value="Lysozyme-like_dom_sf"/>
</dbReference>